<comment type="similarity">
    <text evidence="1">Belongs to the pseudouridine synthase RluA family.</text>
</comment>
<dbReference type="InterPro" id="IPR020103">
    <property type="entry name" value="PsdUridine_synth_cat_dom_sf"/>
</dbReference>
<keyword evidence="5" id="KW-1185">Reference proteome</keyword>
<dbReference type="InterPro" id="IPR006145">
    <property type="entry name" value="PsdUridine_synth_RsuA/RluA"/>
</dbReference>
<organism evidence="4 5">
    <name type="scientific">Naegleria lovaniensis</name>
    <name type="common">Amoeba</name>
    <dbReference type="NCBI Taxonomy" id="51637"/>
    <lineage>
        <taxon>Eukaryota</taxon>
        <taxon>Discoba</taxon>
        <taxon>Heterolobosea</taxon>
        <taxon>Tetramitia</taxon>
        <taxon>Eutetramitia</taxon>
        <taxon>Vahlkampfiidae</taxon>
        <taxon>Naegleria</taxon>
    </lineage>
</organism>
<dbReference type="AlphaFoldDB" id="A0AA88KKP7"/>
<sequence>MASNHKRITPPSSSESSSSELNESFTTESSEVGCKKLKTNPIDEKEATSQLDNNQVSYIGRNEILQQIENNSFKIPYIYKDVDVIVIDKPYDLHIDGNYTLTVEKLVNTQYPEMENPPAENIAQPKRGFTPSKRKLKFCHQLDYATSGILCLAFTRSSCARISQCFQQRTAKKKYLAVVRGHIESESSFDLTSWIEEDPTDENKFKMRNYFKGPQKTPIGEFNTDEEKKAASMSKESSTHAQVLKTGFYHVGGMKKDDSSEIIQQKIPVTKVLLTPSTGRRHQLRLHMQLYGTPILGDGTYGNNEDGIHRMMLHAWSLTLPGVLDQELVTSDPFEDANYFQWRE</sequence>
<dbReference type="Proteomes" id="UP000816034">
    <property type="component" value="Unassembled WGS sequence"/>
</dbReference>
<accession>A0AA88KKP7</accession>
<dbReference type="Gene3D" id="3.30.2350.10">
    <property type="entry name" value="Pseudouridine synthase"/>
    <property type="match status" value="1"/>
</dbReference>
<reference evidence="4 5" key="1">
    <citation type="journal article" date="2018" name="BMC Genomics">
        <title>The genome of Naegleria lovaniensis, the basis for a comparative approach to unravel pathogenicity factors of the human pathogenic amoeba N. fowleri.</title>
        <authorList>
            <person name="Liechti N."/>
            <person name="Schurch N."/>
            <person name="Bruggmann R."/>
            <person name="Wittwer M."/>
        </authorList>
    </citation>
    <scope>NUCLEOTIDE SEQUENCE [LARGE SCALE GENOMIC DNA]</scope>
    <source>
        <strain evidence="4 5">ATCC 30569</strain>
    </source>
</reference>
<protein>
    <recommendedName>
        <fullName evidence="3">Pseudouridine synthase RsuA/RluA-like domain-containing protein</fullName>
    </recommendedName>
</protein>
<proteinExistence type="inferred from homology"/>
<dbReference type="Pfam" id="PF00849">
    <property type="entry name" value="PseudoU_synth_2"/>
    <property type="match status" value="1"/>
</dbReference>
<dbReference type="GO" id="GO:0003723">
    <property type="term" value="F:RNA binding"/>
    <property type="evidence" value="ECO:0007669"/>
    <property type="project" value="InterPro"/>
</dbReference>
<feature type="compositionally biased region" description="Low complexity" evidence="2">
    <location>
        <begin position="12"/>
        <end position="31"/>
    </location>
</feature>
<evidence type="ECO:0000256" key="1">
    <source>
        <dbReference type="ARBA" id="ARBA00010876"/>
    </source>
</evidence>
<evidence type="ECO:0000256" key="2">
    <source>
        <dbReference type="SAM" id="MobiDB-lite"/>
    </source>
</evidence>
<dbReference type="PANTHER" id="PTHR21600">
    <property type="entry name" value="MITOCHONDRIAL RNA PSEUDOURIDINE SYNTHASE"/>
    <property type="match status" value="1"/>
</dbReference>
<name>A0AA88KKP7_NAELO</name>
<gene>
    <name evidence="4" type="ORF">C9374_002045</name>
</gene>
<evidence type="ECO:0000259" key="3">
    <source>
        <dbReference type="Pfam" id="PF00849"/>
    </source>
</evidence>
<dbReference type="InterPro" id="IPR050188">
    <property type="entry name" value="RluA_PseudoU_synthase"/>
</dbReference>
<dbReference type="PANTHER" id="PTHR21600:SF87">
    <property type="entry name" value="RNA PSEUDOURIDYLATE SYNTHASE DOMAIN-CONTAINING PROTEIN 1"/>
    <property type="match status" value="1"/>
</dbReference>
<evidence type="ECO:0000313" key="5">
    <source>
        <dbReference type="Proteomes" id="UP000816034"/>
    </source>
</evidence>
<evidence type="ECO:0000313" key="4">
    <source>
        <dbReference type="EMBL" id="KAG2387010.1"/>
    </source>
</evidence>
<comment type="caution">
    <text evidence="4">The sequence shown here is derived from an EMBL/GenBank/DDBJ whole genome shotgun (WGS) entry which is preliminary data.</text>
</comment>
<dbReference type="GO" id="GO:0000455">
    <property type="term" value="P:enzyme-directed rRNA pseudouridine synthesis"/>
    <property type="evidence" value="ECO:0007669"/>
    <property type="project" value="TreeGrafter"/>
</dbReference>
<dbReference type="GeneID" id="68094501"/>
<dbReference type="RefSeq" id="XP_044551002.1">
    <property type="nucleotide sequence ID" value="XM_044691420.1"/>
</dbReference>
<feature type="region of interest" description="Disordered" evidence="2">
    <location>
        <begin position="1"/>
        <end position="32"/>
    </location>
</feature>
<feature type="domain" description="Pseudouridine synthase RsuA/RluA-like" evidence="3">
    <location>
        <begin position="83"/>
        <end position="289"/>
    </location>
</feature>
<dbReference type="EMBL" id="PYSW02000014">
    <property type="protein sequence ID" value="KAG2387010.1"/>
    <property type="molecule type" value="Genomic_DNA"/>
</dbReference>
<dbReference type="CDD" id="cd02869">
    <property type="entry name" value="PseudoU_synth_RluA_like"/>
    <property type="match status" value="1"/>
</dbReference>
<feature type="region of interest" description="Disordered" evidence="2">
    <location>
        <begin position="216"/>
        <end position="236"/>
    </location>
</feature>
<dbReference type="GO" id="GO:0009982">
    <property type="term" value="F:pseudouridine synthase activity"/>
    <property type="evidence" value="ECO:0007669"/>
    <property type="project" value="InterPro"/>
</dbReference>
<dbReference type="SUPFAM" id="SSF55120">
    <property type="entry name" value="Pseudouridine synthase"/>
    <property type="match status" value="1"/>
</dbReference>